<accession>A0AAD2GBJ5</accession>
<dbReference type="Proteomes" id="UP001295423">
    <property type="component" value="Unassembled WGS sequence"/>
</dbReference>
<feature type="transmembrane region" description="Helical" evidence="1">
    <location>
        <begin position="533"/>
        <end position="551"/>
    </location>
</feature>
<dbReference type="Pfam" id="PF12680">
    <property type="entry name" value="SnoaL_2"/>
    <property type="match status" value="1"/>
</dbReference>
<keyword evidence="1" id="KW-0812">Transmembrane</keyword>
<dbReference type="SUPFAM" id="SSF54427">
    <property type="entry name" value="NTF2-like"/>
    <property type="match status" value="2"/>
</dbReference>
<dbReference type="Gene3D" id="3.10.450.50">
    <property type="match status" value="2"/>
</dbReference>
<protein>
    <recommendedName>
        <fullName evidence="2">SnoaL-like domain-containing protein</fullName>
    </recommendedName>
</protein>
<feature type="transmembrane region" description="Helical" evidence="1">
    <location>
        <begin position="444"/>
        <end position="464"/>
    </location>
</feature>
<evidence type="ECO:0000259" key="2">
    <source>
        <dbReference type="Pfam" id="PF12680"/>
    </source>
</evidence>
<keyword evidence="1" id="KW-1133">Transmembrane helix</keyword>
<feature type="transmembrane region" description="Helical" evidence="1">
    <location>
        <begin position="491"/>
        <end position="512"/>
    </location>
</feature>
<gene>
    <name evidence="3" type="ORF">CYCCA115_LOCUS22051</name>
</gene>
<name>A0AAD2GBJ5_9STRA</name>
<dbReference type="EMBL" id="CAKOGP040002291">
    <property type="protein sequence ID" value="CAJ1966468.1"/>
    <property type="molecule type" value="Genomic_DNA"/>
</dbReference>
<dbReference type="InterPro" id="IPR032710">
    <property type="entry name" value="NTF2-like_dom_sf"/>
</dbReference>
<proteinExistence type="predicted"/>
<feature type="domain" description="SnoaL-like" evidence="2">
    <location>
        <begin position="224"/>
        <end position="322"/>
    </location>
</feature>
<feature type="transmembrane region" description="Helical" evidence="1">
    <location>
        <begin position="358"/>
        <end position="378"/>
    </location>
</feature>
<feature type="transmembrane region" description="Helical" evidence="1">
    <location>
        <begin position="415"/>
        <end position="432"/>
    </location>
</feature>
<evidence type="ECO:0000256" key="1">
    <source>
        <dbReference type="SAM" id="Phobius"/>
    </source>
</evidence>
<dbReference type="PANTHER" id="PTHR36367:SF2">
    <property type="entry name" value="TRANSMEMBRANE PROTEIN"/>
    <property type="match status" value="1"/>
</dbReference>
<evidence type="ECO:0000313" key="4">
    <source>
        <dbReference type="Proteomes" id="UP001295423"/>
    </source>
</evidence>
<dbReference type="InterPro" id="IPR037401">
    <property type="entry name" value="SnoaL-like"/>
</dbReference>
<evidence type="ECO:0000313" key="3">
    <source>
        <dbReference type="EMBL" id="CAJ1966468.1"/>
    </source>
</evidence>
<organism evidence="3 4">
    <name type="scientific">Cylindrotheca closterium</name>
    <dbReference type="NCBI Taxonomy" id="2856"/>
    <lineage>
        <taxon>Eukaryota</taxon>
        <taxon>Sar</taxon>
        <taxon>Stramenopiles</taxon>
        <taxon>Ochrophyta</taxon>
        <taxon>Bacillariophyta</taxon>
        <taxon>Bacillariophyceae</taxon>
        <taxon>Bacillariophycidae</taxon>
        <taxon>Bacillariales</taxon>
        <taxon>Bacillariaceae</taxon>
        <taxon>Cylindrotheca</taxon>
    </lineage>
</organism>
<dbReference type="PANTHER" id="PTHR36367">
    <property type="entry name" value="TRANSMEMBRANE PROTEIN"/>
    <property type="match status" value="1"/>
</dbReference>
<keyword evidence="4" id="KW-1185">Reference proteome</keyword>
<sequence>MRVAIACLVPGALAFQTSTGQHSLSRTTLQRTPPPHPHRRLHAFANPFEAPSFPLPNLLKLSSSANTLAEKFIAALNEKRIDDAMMLVGEDVKFIDTDFPSPFEGKEELEKVLRLASSPTSVASKFIIDDVAVDKNKNKVGVQFHMETDGQRGKIGNAFFKLGESSGLIEEVFVFREHAKSGETNLKILRGASQIIALTQDKTAEIKTTAASSSAVSGSLSPPEQYFQAWNERDIDRACSVFVDHVKYDDTQFPAPFMGREKLNAHLTTCSECMLPSMSFEVDDTIDGGDKFMTRWHVDNNGDAMPFSRGCSFYNIKGGKIITGVDVVEPAVFKLGGVSLLANKVLSEPIRLVPAAAWLVYMYVVFFSDWFFGLPATSLEQRTWEEVRDLSLNFFFVSPILHLPFAPVVHPMLEGVFNLLLSWAAMFAGFLSDERKEKPNPLPMLPIVIGMQFLTSAFLLPFLATRSNEEESPLVYQEDLSIVAKATESPILGIAMGGVGTGAIFWALFARIQDFGWDTRLQSFLDLLSIDRVGSSFLVDLAIFAAFQGWLVDDDLKRRNMDPDALLGKICKFVPFFGMAAYLTLRDPLPQNGMRELEE</sequence>
<reference evidence="3" key="1">
    <citation type="submission" date="2023-08" db="EMBL/GenBank/DDBJ databases">
        <authorList>
            <person name="Audoor S."/>
            <person name="Bilcke G."/>
        </authorList>
    </citation>
    <scope>NUCLEOTIDE SEQUENCE</scope>
</reference>
<dbReference type="AlphaFoldDB" id="A0AAD2GBJ5"/>
<keyword evidence="1" id="KW-0472">Membrane</keyword>
<comment type="caution">
    <text evidence="3">The sequence shown here is derived from an EMBL/GenBank/DDBJ whole genome shotgun (WGS) entry which is preliminary data.</text>
</comment>